<keyword evidence="3 5" id="KW-1133">Transmembrane helix</keyword>
<feature type="transmembrane region" description="Helical" evidence="5">
    <location>
        <begin position="572"/>
        <end position="596"/>
    </location>
</feature>
<dbReference type="EMBL" id="FZQP02003068">
    <property type="protein sequence ID" value="VVC97199.1"/>
    <property type="molecule type" value="Genomic_DNA"/>
</dbReference>
<evidence type="ECO:0000256" key="1">
    <source>
        <dbReference type="ARBA" id="ARBA00004141"/>
    </source>
</evidence>
<evidence type="ECO:0008006" key="8">
    <source>
        <dbReference type="Google" id="ProtNLM"/>
    </source>
</evidence>
<dbReference type="AlphaFoldDB" id="A0A5E4QFY0"/>
<keyword evidence="2 5" id="KW-0812">Transmembrane</keyword>
<sequence length="826" mass="93776">MMKGLVFSNIKKFQYQSDPLKENGGEVKEKKSFKENFLYAVQNVTVEPLYVSSNIVQNYVKMEQKAYQNNEREQFTESDPLKENGGEVKEKKSFKENFLYAVQNVTVEPVMICYVVPCVLAILTGQNLNLEKACRVNLNFTKDICDSLKSQTLEAENEYERDVQILVARALAWRTYITATLPCITALFVGSWSDKTGHRKIFIIIPIIGQTLSCLNGILHYYFFFELSLEAYVFSDALIDGLSGSFCVCFLTIFSYISTITTVENRTFRMGLISFSMSVGFPIGMGLSGVLLKYSGFYSVYSFCAAIHILNFLYTVFILKDPKRNEGQKKHDKKGLVHLTRLYFDIANIKNTLLVVFKKGPNNRRTIISVAIFSKCLRWHDAVLGIFSTISKIASSFVYCFAQNERILYLAAVIDMLNGTSLLAIRSIVSKLVATDELGKVNSIFGLCENLTPLLYIPMYTKIKMSKKIEHVIKNITIEPILACYIMPKKLELLAIHNLSLDKVCRVNLNFSFGVFEALTARNVQNYTKNEEEVQTVMVGIQAFKNVIQTIIPVLIILFVGAWSDRTGKRKFCILMPILGDLLSNIGLIMNTNFFYELPADVVVLTESVFPAFTGGFYTVFLGIFSYISDITTTHERTYRIGIVILCSSIGHPLGIILSGILLKWIGYNAVFLISAGFYLFSLIYGLFFLCDPEFKSRSVNKSCGNFFKEIFDVNLVKETFTALLKNGSKNRRLRVCLLLVSVFLVGKYNEYLFLRYRFNWAELEFSCWSSYRMITHPIGTTFSIFVLSKYLRLDDSHLTITSSLSKIIAIVDYAFAEINFGICLS</sequence>
<feature type="transmembrane region" description="Helical" evidence="5">
    <location>
        <begin position="547"/>
        <end position="565"/>
    </location>
</feature>
<accession>A0A5E4QFY0</accession>
<feature type="transmembrane region" description="Helical" evidence="5">
    <location>
        <begin position="298"/>
        <end position="319"/>
    </location>
</feature>
<dbReference type="PANTHER" id="PTHR23507">
    <property type="entry name" value="ZGC:174356"/>
    <property type="match status" value="1"/>
</dbReference>
<feature type="transmembrane region" description="Helical" evidence="5">
    <location>
        <begin position="608"/>
        <end position="629"/>
    </location>
</feature>
<dbReference type="Gene3D" id="1.20.1250.20">
    <property type="entry name" value="MFS general substrate transporter like domains"/>
    <property type="match status" value="2"/>
</dbReference>
<feature type="transmembrane region" description="Helical" evidence="5">
    <location>
        <begin position="237"/>
        <end position="258"/>
    </location>
</feature>
<evidence type="ECO:0000313" key="6">
    <source>
        <dbReference type="EMBL" id="VVC97199.1"/>
    </source>
</evidence>
<dbReference type="GO" id="GO:0022857">
    <property type="term" value="F:transmembrane transporter activity"/>
    <property type="evidence" value="ECO:0007669"/>
    <property type="project" value="InterPro"/>
</dbReference>
<keyword evidence="4 5" id="KW-0472">Membrane</keyword>
<organism evidence="6 7">
    <name type="scientific">Leptidea sinapis</name>
    <dbReference type="NCBI Taxonomy" id="189913"/>
    <lineage>
        <taxon>Eukaryota</taxon>
        <taxon>Metazoa</taxon>
        <taxon>Ecdysozoa</taxon>
        <taxon>Arthropoda</taxon>
        <taxon>Hexapoda</taxon>
        <taxon>Insecta</taxon>
        <taxon>Pterygota</taxon>
        <taxon>Neoptera</taxon>
        <taxon>Endopterygota</taxon>
        <taxon>Lepidoptera</taxon>
        <taxon>Glossata</taxon>
        <taxon>Ditrysia</taxon>
        <taxon>Papilionoidea</taxon>
        <taxon>Pieridae</taxon>
        <taxon>Dismorphiinae</taxon>
        <taxon>Leptidea</taxon>
    </lineage>
</organism>
<dbReference type="GO" id="GO:0016020">
    <property type="term" value="C:membrane"/>
    <property type="evidence" value="ECO:0007669"/>
    <property type="project" value="UniProtKB-SubCell"/>
</dbReference>
<evidence type="ECO:0000256" key="2">
    <source>
        <dbReference type="ARBA" id="ARBA00022692"/>
    </source>
</evidence>
<name>A0A5E4QFY0_9NEOP</name>
<comment type="subcellular location">
    <subcellularLocation>
        <location evidence="1">Membrane</location>
        <topology evidence="1">Multi-pass membrane protein</topology>
    </subcellularLocation>
</comment>
<reference evidence="6 7" key="1">
    <citation type="submission" date="2017-07" db="EMBL/GenBank/DDBJ databases">
        <authorList>
            <person name="Talla V."/>
            <person name="Backstrom N."/>
        </authorList>
    </citation>
    <scope>NUCLEOTIDE SEQUENCE [LARGE SCALE GENOMIC DNA]</scope>
</reference>
<feature type="transmembrane region" description="Helical" evidence="5">
    <location>
        <begin position="270"/>
        <end position="292"/>
    </location>
</feature>
<feature type="transmembrane region" description="Helical" evidence="5">
    <location>
        <begin position="171"/>
        <end position="189"/>
    </location>
</feature>
<protein>
    <recommendedName>
        <fullName evidence="8">Major facilitator superfamily (MFS) profile domain-containing protein</fullName>
    </recommendedName>
</protein>
<dbReference type="Proteomes" id="UP000324832">
    <property type="component" value="Unassembled WGS sequence"/>
</dbReference>
<feature type="transmembrane region" description="Helical" evidence="5">
    <location>
        <begin position="407"/>
        <end position="429"/>
    </location>
</feature>
<dbReference type="InterPro" id="IPR011701">
    <property type="entry name" value="MFS"/>
</dbReference>
<evidence type="ECO:0000313" key="7">
    <source>
        <dbReference type="Proteomes" id="UP000324832"/>
    </source>
</evidence>
<evidence type="ECO:0000256" key="3">
    <source>
        <dbReference type="ARBA" id="ARBA00022989"/>
    </source>
</evidence>
<feature type="transmembrane region" description="Helical" evidence="5">
    <location>
        <begin position="736"/>
        <end position="755"/>
    </location>
</feature>
<gene>
    <name evidence="6" type="ORF">LSINAPIS_LOCUS8536</name>
</gene>
<feature type="transmembrane region" description="Helical" evidence="5">
    <location>
        <begin position="775"/>
        <end position="792"/>
    </location>
</feature>
<feature type="transmembrane region" description="Helical" evidence="5">
    <location>
        <begin position="641"/>
        <end position="662"/>
    </location>
</feature>
<evidence type="ECO:0000256" key="5">
    <source>
        <dbReference type="SAM" id="Phobius"/>
    </source>
</evidence>
<feature type="transmembrane region" description="Helical" evidence="5">
    <location>
        <begin position="201"/>
        <end position="225"/>
    </location>
</feature>
<evidence type="ECO:0000256" key="4">
    <source>
        <dbReference type="ARBA" id="ARBA00023136"/>
    </source>
</evidence>
<feature type="transmembrane region" description="Helical" evidence="5">
    <location>
        <begin position="668"/>
        <end position="690"/>
    </location>
</feature>
<dbReference type="SUPFAM" id="SSF103473">
    <property type="entry name" value="MFS general substrate transporter"/>
    <property type="match status" value="2"/>
</dbReference>
<proteinExistence type="predicted"/>
<dbReference type="InterPro" id="IPR036259">
    <property type="entry name" value="MFS_trans_sf"/>
</dbReference>
<keyword evidence="7" id="KW-1185">Reference proteome</keyword>
<dbReference type="PANTHER" id="PTHR23507:SF1">
    <property type="entry name" value="FI18259P1-RELATED"/>
    <property type="match status" value="1"/>
</dbReference>
<dbReference type="Pfam" id="PF07690">
    <property type="entry name" value="MFS_1"/>
    <property type="match status" value="2"/>
</dbReference>